<sequence length="189" mass="22289">MPEQNEAELLRRIRDRQRDALEELYDRYVKLVYSFARRATGDEGLSREVVQLVFTRLWTTRAEYDADKGAFANWLIAMTRNIAIDVLRRERRHRQAVPIDELTPANADARSNDPESGAIRRQEYSEMRAAARRLSHSQRQLIELLYWRGYTLREIAEMGGEPIGTVKNRLHQALRTLRRYLQGMREESQ</sequence>
<keyword evidence="2" id="KW-0805">Transcription regulation</keyword>
<dbReference type="EMBL" id="JACJVO010000005">
    <property type="protein sequence ID" value="MBB6730192.1"/>
    <property type="molecule type" value="Genomic_DNA"/>
</dbReference>
<dbReference type="InterPro" id="IPR014284">
    <property type="entry name" value="RNA_pol_sigma-70_dom"/>
</dbReference>
<dbReference type="GO" id="GO:0006352">
    <property type="term" value="P:DNA-templated transcription initiation"/>
    <property type="evidence" value="ECO:0007669"/>
    <property type="project" value="InterPro"/>
</dbReference>
<dbReference type="InterPro" id="IPR013324">
    <property type="entry name" value="RNA_pol_sigma_r3/r4-like"/>
</dbReference>
<comment type="similarity">
    <text evidence="1">Belongs to the sigma-70 factor family. ECF subfamily.</text>
</comment>
<feature type="domain" description="RNA polymerase sigma-70 region 4" evidence="7">
    <location>
        <begin position="133"/>
        <end position="178"/>
    </location>
</feature>
<organism evidence="8 9">
    <name type="scientific">Cohnella zeiphila</name>
    <dbReference type="NCBI Taxonomy" id="2761120"/>
    <lineage>
        <taxon>Bacteria</taxon>
        <taxon>Bacillati</taxon>
        <taxon>Bacillota</taxon>
        <taxon>Bacilli</taxon>
        <taxon>Bacillales</taxon>
        <taxon>Paenibacillaceae</taxon>
        <taxon>Cohnella</taxon>
    </lineage>
</organism>
<dbReference type="NCBIfam" id="TIGR02937">
    <property type="entry name" value="sigma70-ECF"/>
    <property type="match status" value="1"/>
</dbReference>
<protein>
    <submittedName>
        <fullName evidence="8">Sigma-70 family RNA polymerase sigma factor</fullName>
    </submittedName>
</protein>
<dbReference type="Proteomes" id="UP000564644">
    <property type="component" value="Unassembled WGS sequence"/>
</dbReference>
<keyword evidence="9" id="KW-1185">Reference proteome</keyword>
<dbReference type="AlphaFoldDB" id="A0A7X0VUF1"/>
<gene>
    <name evidence="8" type="ORF">H7C18_04705</name>
</gene>
<dbReference type="SUPFAM" id="SSF88659">
    <property type="entry name" value="Sigma3 and sigma4 domains of RNA polymerase sigma factors"/>
    <property type="match status" value="1"/>
</dbReference>
<dbReference type="PANTHER" id="PTHR43133">
    <property type="entry name" value="RNA POLYMERASE ECF-TYPE SIGMA FACTO"/>
    <property type="match status" value="1"/>
</dbReference>
<dbReference type="InterPro" id="IPR007627">
    <property type="entry name" value="RNA_pol_sigma70_r2"/>
</dbReference>
<accession>A0A7X0VUF1</accession>
<dbReference type="GO" id="GO:0003677">
    <property type="term" value="F:DNA binding"/>
    <property type="evidence" value="ECO:0007669"/>
    <property type="project" value="UniProtKB-KW"/>
</dbReference>
<dbReference type="InterPro" id="IPR039425">
    <property type="entry name" value="RNA_pol_sigma-70-like"/>
</dbReference>
<evidence type="ECO:0000256" key="5">
    <source>
        <dbReference type="ARBA" id="ARBA00023163"/>
    </source>
</evidence>
<evidence type="ECO:0000313" key="9">
    <source>
        <dbReference type="Proteomes" id="UP000564644"/>
    </source>
</evidence>
<dbReference type="SUPFAM" id="SSF88946">
    <property type="entry name" value="Sigma2 domain of RNA polymerase sigma factors"/>
    <property type="match status" value="1"/>
</dbReference>
<keyword evidence="4" id="KW-0238">DNA-binding</keyword>
<dbReference type="RefSeq" id="WP_185127858.1">
    <property type="nucleotide sequence ID" value="NZ_JACJVO010000005.1"/>
</dbReference>
<dbReference type="Pfam" id="PF04542">
    <property type="entry name" value="Sigma70_r2"/>
    <property type="match status" value="1"/>
</dbReference>
<evidence type="ECO:0000256" key="4">
    <source>
        <dbReference type="ARBA" id="ARBA00023125"/>
    </source>
</evidence>
<dbReference type="InterPro" id="IPR036388">
    <property type="entry name" value="WH-like_DNA-bd_sf"/>
</dbReference>
<dbReference type="InterPro" id="IPR013325">
    <property type="entry name" value="RNA_pol_sigma_r2"/>
</dbReference>
<comment type="caution">
    <text evidence="8">The sequence shown here is derived from an EMBL/GenBank/DDBJ whole genome shotgun (WGS) entry which is preliminary data.</text>
</comment>
<feature type="domain" description="RNA polymerase sigma-70 region 2" evidence="6">
    <location>
        <begin position="24"/>
        <end position="92"/>
    </location>
</feature>
<reference evidence="8 9" key="1">
    <citation type="submission" date="2020-08" db="EMBL/GenBank/DDBJ databases">
        <title>Cohnella phylogeny.</title>
        <authorList>
            <person name="Dunlap C."/>
        </authorList>
    </citation>
    <scope>NUCLEOTIDE SEQUENCE [LARGE SCALE GENOMIC DNA]</scope>
    <source>
        <strain evidence="8 9">CBP 2801</strain>
    </source>
</reference>
<evidence type="ECO:0000256" key="3">
    <source>
        <dbReference type="ARBA" id="ARBA00023082"/>
    </source>
</evidence>
<evidence type="ECO:0000313" key="8">
    <source>
        <dbReference type="EMBL" id="MBB6730192.1"/>
    </source>
</evidence>
<evidence type="ECO:0000259" key="7">
    <source>
        <dbReference type="Pfam" id="PF04545"/>
    </source>
</evidence>
<dbReference type="Gene3D" id="1.10.10.10">
    <property type="entry name" value="Winged helix-like DNA-binding domain superfamily/Winged helix DNA-binding domain"/>
    <property type="match status" value="1"/>
</dbReference>
<dbReference type="PANTHER" id="PTHR43133:SF62">
    <property type="entry name" value="RNA POLYMERASE SIGMA FACTOR SIGZ"/>
    <property type="match status" value="1"/>
</dbReference>
<dbReference type="Pfam" id="PF04545">
    <property type="entry name" value="Sigma70_r4"/>
    <property type="match status" value="1"/>
</dbReference>
<proteinExistence type="inferred from homology"/>
<dbReference type="InterPro" id="IPR007630">
    <property type="entry name" value="RNA_pol_sigma70_r4"/>
</dbReference>
<name>A0A7X0VUF1_9BACL</name>
<evidence type="ECO:0000256" key="2">
    <source>
        <dbReference type="ARBA" id="ARBA00023015"/>
    </source>
</evidence>
<keyword evidence="5" id="KW-0804">Transcription</keyword>
<keyword evidence="3" id="KW-0731">Sigma factor</keyword>
<evidence type="ECO:0000256" key="1">
    <source>
        <dbReference type="ARBA" id="ARBA00010641"/>
    </source>
</evidence>
<dbReference type="GO" id="GO:0016987">
    <property type="term" value="F:sigma factor activity"/>
    <property type="evidence" value="ECO:0007669"/>
    <property type="project" value="UniProtKB-KW"/>
</dbReference>
<dbReference type="Gene3D" id="1.10.1740.10">
    <property type="match status" value="1"/>
</dbReference>
<evidence type="ECO:0000259" key="6">
    <source>
        <dbReference type="Pfam" id="PF04542"/>
    </source>
</evidence>